<dbReference type="Proteomes" id="UP000678499">
    <property type="component" value="Unassembled WGS sequence"/>
</dbReference>
<proteinExistence type="predicted"/>
<dbReference type="EMBL" id="CAJPEX010000363">
    <property type="protein sequence ID" value="CAG0915292.1"/>
    <property type="molecule type" value="Genomic_DNA"/>
</dbReference>
<feature type="chain" id="PRO_5036210674" evidence="1">
    <location>
        <begin position="29"/>
        <end position="217"/>
    </location>
</feature>
<feature type="signal peptide" evidence="1">
    <location>
        <begin position="1"/>
        <end position="28"/>
    </location>
</feature>
<protein>
    <submittedName>
        <fullName evidence="2">Uncharacterized protein</fullName>
    </submittedName>
</protein>
<organism evidence="2">
    <name type="scientific">Notodromas monacha</name>
    <dbReference type="NCBI Taxonomy" id="399045"/>
    <lineage>
        <taxon>Eukaryota</taxon>
        <taxon>Metazoa</taxon>
        <taxon>Ecdysozoa</taxon>
        <taxon>Arthropoda</taxon>
        <taxon>Crustacea</taxon>
        <taxon>Oligostraca</taxon>
        <taxon>Ostracoda</taxon>
        <taxon>Podocopa</taxon>
        <taxon>Podocopida</taxon>
        <taxon>Cypridocopina</taxon>
        <taxon>Cypridoidea</taxon>
        <taxon>Cyprididae</taxon>
        <taxon>Notodromas</taxon>
    </lineage>
</organism>
<dbReference type="EMBL" id="OA882400">
    <property type="protein sequence ID" value="CAD7275140.1"/>
    <property type="molecule type" value="Genomic_DNA"/>
</dbReference>
<gene>
    <name evidence="2" type="ORF">NMOB1V02_LOCUS2943</name>
</gene>
<dbReference type="AlphaFoldDB" id="A0A7R9GBS6"/>
<evidence type="ECO:0000313" key="2">
    <source>
        <dbReference type="EMBL" id="CAD7275140.1"/>
    </source>
</evidence>
<keyword evidence="1" id="KW-0732">Signal</keyword>
<name>A0A7R9GBS6_9CRUS</name>
<sequence>MMGNKPAVLSLLSLLLLMLMLVVAFGRAAQIPVASAGTYNYSGYNNHYNNPLLTFRDPPVVENGSFRYTRNLLYCTQIFEKLFKDFIYAKMTLLEAEHPAKVAAINEVLVKRKIELDQIMRTCWVTVLGCASIILLVLPGVIVQGEGAAAAGPTMPTTGYMNEEWPLYYSSVALQCSSIFEGFLQEFVRETQYGMDAAAQATNQVASAALGTGGAKE</sequence>
<evidence type="ECO:0000256" key="1">
    <source>
        <dbReference type="SAM" id="SignalP"/>
    </source>
</evidence>
<accession>A0A7R9GBS6</accession>
<keyword evidence="3" id="KW-1185">Reference proteome</keyword>
<evidence type="ECO:0000313" key="3">
    <source>
        <dbReference type="Proteomes" id="UP000678499"/>
    </source>
</evidence>
<reference evidence="2" key="1">
    <citation type="submission" date="2020-11" db="EMBL/GenBank/DDBJ databases">
        <authorList>
            <person name="Tran Van P."/>
        </authorList>
    </citation>
    <scope>NUCLEOTIDE SEQUENCE</scope>
</reference>